<comment type="subcellular location">
    <subcellularLocation>
        <location evidence="2">Secreted</location>
    </subcellularLocation>
</comment>
<dbReference type="AlphaFoldDB" id="A0A9W9A8T2"/>
<reference evidence="12" key="1">
    <citation type="submission" date="2022-08" db="EMBL/GenBank/DDBJ databases">
        <title>A Global Phylogenomic Analysis of the Shiitake Genus Lentinula.</title>
        <authorList>
            <consortium name="DOE Joint Genome Institute"/>
            <person name="Sierra-Patev S."/>
            <person name="Min B."/>
            <person name="Naranjo-Ortiz M."/>
            <person name="Looney B."/>
            <person name="Konkel Z."/>
            <person name="Slot J.C."/>
            <person name="Sakamoto Y."/>
            <person name="Steenwyk J.L."/>
            <person name="Rokas A."/>
            <person name="Carro J."/>
            <person name="Camarero S."/>
            <person name="Ferreira P."/>
            <person name="Molpeceres G."/>
            <person name="Ruiz-Duenas F.J."/>
            <person name="Serrano A."/>
            <person name="Henrissat B."/>
            <person name="Drula E."/>
            <person name="Hughes K.W."/>
            <person name="Mata J.L."/>
            <person name="Ishikawa N.K."/>
            <person name="Vargas-Isla R."/>
            <person name="Ushijima S."/>
            <person name="Smith C.A."/>
            <person name="Ahrendt S."/>
            <person name="Andreopoulos W."/>
            <person name="He G."/>
            <person name="Labutti K."/>
            <person name="Lipzen A."/>
            <person name="Ng V."/>
            <person name="Riley R."/>
            <person name="Sandor L."/>
            <person name="Barry K."/>
            <person name="Martinez A.T."/>
            <person name="Xiao Y."/>
            <person name="Gibbons J.G."/>
            <person name="Terashima K."/>
            <person name="Grigoriev I.V."/>
            <person name="Hibbett D.S."/>
        </authorList>
    </citation>
    <scope>NUCLEOTIDE SEQUENCE</scope>
    <source>
        <strain evidence="12">JLM2183</strain>
    </source>
</reference>
<evidence type="ECO:0000256" key="1">
    <source>
        <dbReference type="ARBA" id="ARBA00001973"/>
    </source>
</evidence>
<keyword evidence="13" id="KW-1185">Reference proteome</keyword>
<dbReference type="InterPro" id="IPR054497">
    <property type="entry name" value="LPMO_AA14"/>
</dbReference>
<evidence type="ECO:0000256" key="6">
    <source>
        <dbReference type="ARBA" id="ARBA00023002"/>
    </source>
</evidence>
<keyword evidence="4" id="KW-0479">Metal-binding</keyword>
<evidence type="ECO:0000256" key="5">
    <source>
        <dbReference type="ARBA" id="ARBA00022729"/>
    </source>
</evidence>
<keyword evidence="7" id="KW-0186">Copper</keyword>
<keyword evidence="8" id="KW-0503">Monooxygenase</keyword>
<accession>A0A9W9A8T2</accession>
<evidence type="ECO:0000256" key="9">
    <source>
        <dbReference type="ARBA" id="ARBA00023157"/>
    </source>
</evidence>
<comment type="caution">
    <text evidence="12">The sequence shown here is derived from an EMBL/GenBank/DDBJ whole genome shotgun (WGS) entry which is preliminary data.</text>
</comment>
<comment type="similarity">
    <text evidence="11">Belongs to the polysaccharide monooxygenase AA14 family.</text>
</comment>
<organism evidence="12 13">
    <name type="scientific">Lentinula aciculospora</name>
    <dbReference type="NCBI Taxonomy" id="153920"/>
    <lineage>
        <taxon>Eukaryota</taxon>
        <taxon>Fungi</taxon>
        <taxon>Dikarya</taxon>
        <taxon>Basidiomycota</taxon>
        <taxon>Agaricomycotina</taxon>
        <taxon>Agaricomycetes</taxon>
        <taxon>Agaricomycetidae</taxon>
        <taxon>Agaricales</taxon>
        <taxon>Marasmiineae</taxon>
        <taxon>Omphalotaceae</taxon>
        <taxon>Lentinula</taxon>
    </lineage>
</organism>
<dbReference type="GO" id="GO:0004497">
    <property type="term" value="F:monooxygenase activity"/>
    <property type="evidence" value="ECO:0007669"/>
    <property type="project" value="UniProtKB-KW"/>
</dbReference>
<evidence type="ECO:0000256" key="11">
    <source>
        <dbReference type="ARBA" id="ARBA00046340"/>
    </source>
</evidence>
<name>A0A9W9A8T2_9AGAR</name>
<evidence type="ECO:0000256" key="10">
    <source>
        <dbReference type="ARBA" id="ARBA00023180"/>
    </source>
</evidence>
<dbReference type="GO" id="GO:0046872">
    <property type="term" value="F:metal ion binding"/>
    <property type="evidence" value="ECO:0007669"/>
    <property type="project" value="UniProtKB-KW"/>
</dbReference>
<dbReference type="OrthoDB" id="2019572at2759"/>
<keyword evidence="9" id="KW-1015">Disulfide bond</keyword>
<dbReference type="GO" id="GO:0005576">
    <property type="term" value="C:extracellular region"/>
    <property type="evidence" value="ECO:0007669"/>
    <property type="project" value="UniProtKB-SubCell"/>
</dbReference>
<keyword evidence="3" id="KW-0964">Secreted</keyword>
<evidence type="ECO:0000256" key="2">
    <source>
        <dbReference type="ARBA" id="ARBA00004613"/>
    </source>
</evidence>
<evidence type="ECO:0000313" key="12">
    <source>
        <dbReference type="EMBL" id="KAJ4475503.1"/>
    </source>
</evidence>
<comment type="cofactor">
    <cofactor evidence="1">
        <name>Cu(2+)</name>
        <dbReference type="ChEBI" id="CHEBI:29036"/>
    </cofactor>
</comment>
<keyword evidence="5" id="KW-0732">Signal</keyword>
<dbReference type="Proteomes" id="UP001150266">
    <property type="component" value="Unassembled WGS sequence"/>
</dbReference>
<evidence type="ECO:0000313" key="13">
    <source>
        <dbReference type="Proteomes" id="UP001150266"/>
    </source>
</evidence>
<dbReference type="EMBL" id="JAOTPV010000014">
    <property type="protein sequence ID" value="KAJ4475503.1"/>
    <property type="molecule type" value="Genomic_DNA"/>
</dbReference>
<keyword evidence="6" id="KW-0560">Oxidoreductase</keyword>
<evidence type="ECO:0000256" key="3">
    <source>
        <dbReference type="ARBA" id="ARBA00022525"/>
    </source>
</evidence>
<dbReference type="Pfam" id="PF22810">
    <property type="entry name" value="LPMO_AA14"/>
    <property type="match status" value="1"/>
</dbReference>
<evidence type="ECO:0000256" key="8">
    <source>
        <dbReference type="ARBA" id="ARBA00023033"/>
    </source>
</evidence>
<gene>
    <name evidence="12" type="ORF">J3R30DRAFT_3499922</name>
</gene>
<sequence length="340" mass="36502">MHGATPLVVAIVSSITAHAHIAAYNKGMWCINGSTGADVNSNDPVIPMYKLEFDQWWMHAFNGCDKRPPNEGDFLTLPAGDSVVLELSSNQAFSSLSYGGKLASDWPNGHDYSDDLNDSTCITAPNLHAQNQSMAAGTALAISYESDVSKMTPENLVVISVAYNTPFKRLTTYDIPSGLPSCPEGGCICGWGWIPNGCGTPNMYLSFSRCQVENSGNKTLGTPQAPVWCEGESSACVEGPKQMLYWNQASGNNIAVEGDDSSGKAKSPGYNSKCGFADGAQNDIFNESSTSESMLTKKSTLQETGEGLYDLYARTSDRDGGESTTVERSILRWARSNLGY</sequence>
<evidence type="ECO:0000256" key="4">
    <source>
        <dbReference type="ARBA" id="ARBA00022723"/>
    </source>
</evidence>
<evidence type="ECO:0000256" key="7">
    <source>
        <dbReference type="ARBA" id="ARBA00023008"/>
    </source>
</evidence>
<protein>
    <submittedName>
        <fullName evidence="12">Uncharacterized protein</fullName>
    </submittedName>
</protein>
<proteinExistence type="inferred from homology"/>
<keyword evidence="10" id="KW-0325">Glycoprotein</keyword>